<dbReference type="STRING" id="1385369.N825_37125"/>
<evidence type="ECO:0000259" key="1">
    <source>
        <dbReference type="Pfam" id="PF12728"/>
    </source>
</evidence>
<dbReference type="RefSeq" id="WP_037452266.1">
    <property type="nucleotide sequence ID" value="NZ_AVFL01000008.1"/>
</dbReference>
<dbReference type="Proteomes" id="UP000019486">
    <property type="component" value="Unassembled WGS sequence"/>
</dbReference>
<accession>W9H6B7</accession>
<dbReference type="OrthoDB" id="26212at2"/>
<dbReference type="GO" id="GO:0003677">
    <property type="term" value="F:DNA binding"/>
    <property type="evidence" value="ECO:0007669"/>
    <property type="project" value="UniProtKB-KW"/>
</dbReference>
<reference evidence="2 3" key="1">
    <citation type="submission" date="2013-08" db="EMBL/GenBank/DDBJ databases">
        <title>The genome sequence of Skermanella stibiiresistens.</title>
        <authorList>
            <person name="Zhu W."/>
            <person name="Wang G."/>
        </authorList>
    </citation>
    <scope>NUCLEOTIDE SEQUENCE [LARGE SCALE GENOMIC DNA]</scope>
    <source>
        <strain evidence="2 3">SB22</strain>
    </source>
</reference>
<sequence length="194" mass="21515">MGHTMLKRGSGGVVDPDIASQAAESFTLAIREDRNVRLEVEGRQGGAILIGPEMSGYFECFSRLLASDKSAELAVLLDILSADGEVTSTKAADILKVSRPYLISLIDEGKIPCRRVGNRRKILLSDVLCYKAEQDARRIEVNEAFDDTRDLADSFMAQFPTEFEVERNVDESDEDYEARRAISMELLGYDAKEG</sequence>
<protein>
    <submittedName>
        <fullName evidence="2">DNA-binding protein</fullName>
    </submittedName>
</protein>
<organism evidence="2 3">
    <name type="scientific">Skermanella stibiiresistens SB22</name>
    <dbReference type="NCBI Taxonomy" id="1385369"/>
    <lineage>
        <taxon>Bacteria</taxon>
        <taxon>Pseudomonadati</taxon>
        <taxon>Pseudomonadota</taxon>
        <taxon>Alphaproteobacteria</taxon>
        <taxon>Rhodospirillales</taxon>
        <taxon>Azospirillaceae</taxon>
        <taxon>Skermanella</taxon>
    </lineage>
</organism>
<evidence type="ECO:0000313" key="3">
    <source>
        <dbReference type="Proteomes" id="UP000019486"/>
    </source>
</evidence>
<dbReference type="AlphaFoldDB" id="W9H6B7"/>
<evidence type="ECO:0000313" key="2">
    <source>
        <dbReference type="EMBL" id="EWY40336.1"/>
    </source>
</evidence>
<dbReference type="Pfam" id="PF12728">
    <property type="entry name" value="HTH_17"/>
    <property type="match status" value="1"/>
</dbReference>
<gene>
    <name evidence="2" type="ORF">N825_37125</name>
</gene>
<feature type="domain" description="Helix-turn-helix" evidence="1">
    <location>
        <begin position="87"/>
        <end position="134"/>
    </location>
</feature>
<dbReference type="InterPro" id="IPR041657">
    <property type="entry name" value="HTH_17"/>
</dbReference>
<dbReference type="EMBL" id="AVFL01000008">
    <property type="protein sequence ID" value="EWY40336.1"/>
    <property type="molecule type" value="Genomic_DNA"/>
</dbReference>
<proteinExistence type="predicted"/>
<dbReference type="InterPro" id="IPR010093">
    <property type="entry name" value="SinI_DNA-bd"/>
</dbReference>
<keyword evidence="2" id="KW-0238">DNA-binding</keyword>
<dbReference type="NCBIfam" id="TIGR01764">
    <property type="entry name" value="excise"/>
    <property type="match status" value="1"/>
</dbReference>
<comment type="caution">
    <text evidence="2">The sequence shown here is derived from an EMBL/GenBank/DDBJ whole genome shotgun (WGS) entry which is preliminary data.</text>
</comment>
<keyword evidence="3" id="KW-1185">Reference proteome</keyword>
<name>W9H6B7_9PROT</name>